<accession>A0AAV9A028</accession>
<evidence type="ECO:0000313" key="2">
    <source>
        <dbReference type="EMBL" id="KAK1258183.1"/>
    </source>
</evidence>
<reference evidence="2" key="1">
    <citation type="journal article" date="2023" name="Nat. Commun.">
        <title>Diploid and tetraploid genomes of Acorus and the evolution of monocots.</title>
        <authorList>
            <person name="Ma L."/>
            <person name="Liu K.W."/>
            <person name="Li Z."/>
            <person name="Hsiao Y.Y."/>
            <person name="Qi Y."/>
            <person name="Fu T."/>
            <person name="Tang G.D."/>
            <person name="Zhang D."/>
            <person name="Sun W.H."/>
            <person name="Liu D.K."/>
            <person name="Li Y."/>
            <person name="Chen G.Z."/>
            <person name="Liu X.D."/>
            <person name="Liao X.Y."/>
            <person name="Jiang Y.T."/>
            <person name="Yu X."/>
            <person name="Hao Y."/>
            <person name="Huang J."/>
            <person name="Zhao X.W."/>
            <person name="Ke S."/>
            <person name="Chen Y.Y."/>
            <person name="Wu W.L."/>
            <person name="Hsu J.L."/>
            <person name="Lin Y.F."/>
            <person name="Huang M.D."/>
            <person name="Li C.Y."/>
            <person name="Huang L."/>
            <person name="Wang Z.W."/>
            <person name="Zhao X."/>
            <person name="Zhong W.Y."/>
            <person name="Peng D.H."/>
            <person name="Ahmad S."/>
            <person name="Lan S."/>
            <person name="Zhang J.S."/>
            <person name="Tsai W.C."/>
            <person name="Van de Peer Y."/>
            <person name="Liu Z.J."/>
        </authorList>
    </citation>
    <scope>NUCLEOTIDE SEQUENCE</scope>
    <source>
        <strain evidence="2">SCP</strain>
    </source>
</reference>
<comment type="caution">
    <text evidence="2">The sequence shown here is derived from an EMBL/GenBank/DDBJ whole genome shotgun (WGS) entry which is preliminary data.</text>
</comment>
<sequence length="209" mass="24012">MVPMRSISNSCYLSCSPYPQIKQMELKKSLLVNLSIIFAFIAFAPFVSESFRVPYIYLFLNFLIVVLVVDSGVLAYISESYDGNSSAISGMVTSPLTMDVRIVGSTNVDSNEVIEKFEKVMEKPILEKVESAAKARKLTRLPSMPSLFFVECLKEEGFEDMEEEEEVEEEEDFEEEAQELFAKAEMFIGSFYKQLKLQRQESWKKMHRI</sequence>
<proteinExistence type="predicted"/>
<dbReference type="InterPro" id="IPR008480">
    <property type="entry name" value="DUF761_pln"/>
</dbReference>
<evidence type="ECO:0000256" key="1">
    <source>
        <dbReference type="SAM" id="Phobius"/>
    </source>
</evidence>
<keyword evidence="1" id="KW-0472">Membrane</keyword>
<reference evidence="2" key="2">
    <citation type="submission" date="2023-06" db="EMBL/GenBank/DDBJ databases">
        <authorList>
            <person name="Ma L."/>
            <person name="Liu K.-W."/>
            <person name="Li Z."/>
            <person name="Hsiao Y.-Y."/>
            <person name="Qi Y."/>
            <person name="Fu T."/>
            <person name="Tang G."/>
            <person name="Zhang D."/>
            <person name="Sun W.-H."/>
            <person name="Liu D.-K."/>
            <person name="Li Y."/>
            <person name="Chen G.-Z."/>
            <person name="Liu X.-D."/>
            <person name="Liao X.-Y."/>
            <person name="Jiang Y.-T."/>
            <person name="Yu X."/>
            <person name="Hao Y."/>
            <person name="Huang J."/>
            <person name="Zhao X.-W."/>
            <person name="Ke S."/>
            <person name="Chen Y.-Y."/>
            <person name="Wu W.-L."/>
            <person name="Hsu J.-L."/>
            <person name="Lin Y.-F."/>
            <person name="Huang M.-D."/>
            <person name="Li C.-Y."/>
            <person name="Huang L."/>
            <person name="Wang Z.-W."/>
            <person name="Zhao X."/>
            <person name="Zhong W.-Y."/>
            <person name="Peng D.-H."/>
            <person name="Ahmad S."/>
            <person name="Lan S."/>
            <person name="Zhang J.-S."/>
            <person name="Tsai W.-C."/>
            <person name="Van De Peer Y."/>
            <person name="Liu Z.-J."/>
        </authorList>
    </citation>
    <scope>NUCLEOTIDE SEQUENCE</scope>
    <source>
        <strain evidence="2">SCP</strain>
        <tissue evidence="2">Leaves</tissue>
    </source>
</reference>
<dbReference type="Pfam" id="PF05553">
    <property type="entry name" value="DUF761"/>
    <property type="match status" value="1"/>
</dbReference>
<dbReference type="AlphaFoldDB" id="A0AAV9A028"/>
<feature type="transmembrane region" description="Helical" evidence="1">
    <location>
        <begin position="30"/>
        <end position="48"/>
    </location>
</feature>
<feature type="transmembrane region" description="Helical" evidence="1">
    <location>
        <begin position="54"/>
        <end position="77"/>
    </location>
</feature>
<name>A0AAV9A028_ACOGR</name>
<keyword evidence="1" id="KW-0812">Transmembrane</keyword>
<dbReference type="PANTHER" id="PTHR36887">
    <property type="entry name" value="OS01G0532300 PROTEIN"/>
    <property type="match status" value="1"/>
</dbReference>
<dbReference type="EMBL" id="JAUJYN010000024">
    <property type="protein sequence ID" value="KAK1258183.1"/>
    <property type="molecule type" value="Genomic_DNA"/>
</dbReference>
<keyword evidence="1" id="KW-1133">Transmembrane helix</keyword>
<dbReference type="Proteomes" id="UP001179952">
    <property type="component" value="Unassembled WGS sequence"/>
</dbReference>
<dbReference type="PANTHER" id="PTHR36887:SF1">
    <property type="entry name" value="OS01G0532300 PROTEIN"/>
    <property type="match status" value="1"/>
</dbReference>
<evidence type="ECO:0000313" key="3">
    <source>
        <dbReference type="Proteomes" id="UP001179952"/>
    </source>
</evidence>
<organism evidence="2 3">
    <name type="scientific">Acorus gramineus</name>
    <name type="common">Dwarf sweet flag</name>
    <dbReference type="NCBI Taxonomy" id="55184"/>
    <lineage>
        <taxon>Eukaryota</taxon>
        <taxon>Viridiplantae</taxon>
        <taxon>Streptophyta</taxon>
        <taxon>Embryophyta</taxon>
        <taxon>Tracheophyta</taxon>
        <taxon>Spermatophyta</taxon>
        <taxon>Magnoliopsida</taxon>
        <taxon>Liliopsida</taxon>
        <taxon>Acoraceae</taxon>
        <taxon>Acorus</taxon>
    </lineage>
</organism>
<protein>
    <submittedName>
        <fullName evidence="2">Uncharacterized protein</fullName>
    </submittedName>
</protein>
<gene>
    <name evidence="2" type="ORF">QJS04_geneDACA021674</name>
</gene>
<keyword evidence="3" id="KW-1185">Reference proteome</keyword>